<name>A0A0F9FE47_9ZZZZ</name>
<dbReference type="AlphaFoldDB" id="A0A0F9FE47"/>
<organism evidence="1">
    <name type="scientific">marine sediment metagenome</name>
    <dbReference type="NCBI Taxonomy" id="412755"/>
    <lineage>
        <taxon>unclassified sequences</taxon>
        <taxon>metagenomes</taxon>
        <taxon>ecological metagenomes</taxon>
    </lineage>
</organism>
<proteinExistence type="predicted"/>
<protein>
    <recommendedName>
        <fullName evidence="2">Transposase</fullName>
    </recommendedName>
</protein>
<dbReference type="PANTHER" id="PTHR35528:SF3">
    <property type="entry name" value="BLL1675 PROTEIN"/>
    <property type="match status" value="1"/>
</dbReference>
<evidence type="ECO:0008006" key="2">
    <source>
        <dbReference type="Google" id="ProtNLM"/>
    </source>
</evidence>
<dbReference type="InterPro" id="IPR052183">
    <property type="entry name" value="IS_Transposase"/>
</dbReference>
<dbReference type="PANTHER" id="PTHR35528">
    <property type="entry name" value="BLL1675 PROTEIN"/>
    <property type="match status" value="1"/>
</dbReference>
<accession>A0A0F9FE47</accession>
<evidence type="ECO:0000313" key="1">
    <source>
        <dbReference type="EMBL" id="KKL76716.1"/>
    </source>
</evidence>
<sequence>MYGRFLFDVIVQAVWLHFRFLFSLRMVKDLLAERGIIVSYQSVRTWVEKFGRAFAADIEPKSLSRFVSRPIPPVFNEFQG</sequence>
<comment type="caution">
    <text evidence="1">The sequence shown here is derived from an EMBL/GenBank/DDBJ whole genome shotgun (WGS) entry which is preliminary data.</text>
</comment>
<gene>
    <name evidence="1" type="ORF">LCGC14_2042090</name>
</gene>
<reference evidence="1" key="1">
    <citation type="journal article" date="2015" name="Nature">
        <title>Complex archaea that bridge the gap between prokaryotes and eukaryotes.</title>
        <authorList>
            <person name="Spang A."/>
            <person name="Saw J.H."/>
            <person name="Jorgensen S.L."/>
            <person name="Zaremba-Niedzwiedzka K."/>
            <person name="Martijn J."/>
            <person name="Lind A.E."/>
            <person name="van Eijk R."/>
            <person name="Schleper C."/>
            <person name="Guy L."/>
            <person name="Ettema T.J."/>
        </authorList>
    </citation>
    <scope>NUCLEOTIDE SEQUENCE</scope>
</reference>
<dbReference type="EMBL" id="LAZR01023960">
    <property type="protein sequence ID" value="KKL76716.1"/>
    <property type="molecule type" value="Genomic_DNA"/>
</dbReference>